<proteinExistence type="inferred from homology"/>
<keyword evidence="2 3" id="KW-0378">Hydrolase</keyword>
<dbReference type="RefSeq" id="WP_102365989.1">
    <property type="nucleotide sequence ID" value="NZ_CP020991.1"/>
</dbReference>
<dbReference type="Proteomes" id="UP000235589">
    <property type="component" value="Chromosome"/>
</dbReference>
<name>A0A2K9P3I0_9FIRM</name>
<evidence type="ECO:0000256" key="2">
    <source>
        <dbReference type="ARBA" id="ARBA00022801"/>
    </source>
</evidence>
<dbReference type="PROSITE" id="PS51770">
    <property type="entry name" value="HOTDOG_ACOT"/>
    <property type="match status" value="1"/>
</dbReference>
<reference evidence="5 6" key="1">
    <citation type="submission" date="2017-04" db="EMBL/GenBank/DDBJ databases">
        <title>Monoglobus pectinilyticus 14 draft genome.</title>
        <authorList>
            <person name="Kim C."/>
            <person name="Rosendale D.I."/>
            <person name="Kelly W.J."/>
            <person name="Tannock G.W."/>
            <person name="Patchett M.L."/>
            <person name="Jordens J.Z."/>
        </authorList>
    </citation>
    <scope>NUCLEOTIDE SEQUENCE [LARGE SCALE GENOMIC DNA]</scope>
    <source>
        <strain evidence="5 6">14</strain>
    </source>
</reference>
<evidence type="ECO:0000256" key="1">
    <source>
        <dbReference type="ARBA" id="ARBA00010458"/>
    </source>
</evidence>
<protein>
    <submittedName>
        <fullName evidence="5">Acyl-CoA thioesterase</fullName>
    </submittedName>
</protein>
<dbReference type="Pfam" id="PF03061">
    <property type="entry name" value="4HBT"/>
    <property type="match status" value="1"/>
</dbReference>
<dbReference type="SUPFAM" id="SSF54637">
    <property type="entry name" value="Thioesterase/thiol ester dehydrase-isomerase"/>
    <property type="match status" value="1"/>
</dbReference>
<dbReference type="GO" id="GO:0052816">
    <property type="term" value="F:long-chain fatty acyl-CoA hydrolase activity"/>
    <property type="evidence" value="ECO:0007669"/>
    <property type="project" value="TreeGrafter"/>
</dbReference>
<comment type="similarity">
    <text evidence="1">Belongs to the acyl coenzyme A hydrolase family.</text>
</comment>
<dbReference type="InterPro" id="IPR006683">
    <property type="entry name" value="Thioestr_dom"/>
</dbReference>
<sequence length="162" mass="18262">MAEPVVKNRKVSYSYTEQVQMVTSPDLNGYGRLFGGRLMEWIDVVAGIVARRHSGCKVTTAMVDTLCFRAPAYPNDTLVLAGKVTHVGRTSMEVCVRTMVEDLNGMKRTINKAYLVLVALDDDDRPTEVPGLILETDEDKMEWELAKKRGELRSERRRINAN</sequence>
<dbReference type="InterPro" id="IPR029069">
    <property type="entry name" value="HotDog_dom_sf"/>
</dbReference>
<evidence type="ECO:0000259" key="4">
    <source>
        <dbReference type="PROSITE" id="PS51770"/>
    </source>
</evidence>
<organism evidence="5 6">
    <name type="scientific">Monoglobus pectinilyticus</name>
    <dbReference type="NCBI Taxonomy" id="1981510"/>
    <lineage>
        <taxon>Bacteria</taxon>
        <taxon>Bacillati</taxon>
        <taxon>Bacillota</taxon>
        <taxon>Clostridia</taxon>
        <taxon>Monoglobales</taxon>
        <taxon>Monoglobaceae</taxon>
        <taxon>Monoglobus</taxon>
    </lineage>
</organism>
<dbReference type="OrthoDB" id="9791628at2"/>
<dbReference type="CDD" id="cd03442">
    <property type="entry name" value="BFIT_BACH"/>
    <property type="match status" value="1"/>
</dbReference>
<feature type="domain" description="HotDog ACOT-type" evidence="4">
    <location>
        <begin position="12"/>
        <end position="123"/>
    </location>
</feature>
<dbReference type="GeneID" id="98063050"/>
<evidence type="ECO:0000313" key="6">
    <source>
        <dbReference type="Proteomes" id="UP000235589"/>
    </source>
</evidence>
<dbReference type="InterPro" id="IPR033120">
    <property type="entry name" value="HOTDOG_ACOT"/>
</dbReference>
<gene>
    <name evidence="5" type="ORF">B9O19_01661</name>
</gene>
<dbReference type="AlphaFoldDB" id="A0A2K9P3I0"/>
<evidence type="ECO:0000313" key="5">
    <source>
        <dbReference type="EMBL" id="AUO19817.1"/>
    </source>
</evidence>
<dbReference type="Gene3D" id="3.10.129.10">
    <property type="entry name" value="Hotdog Thioesterase"/>
    <property type="match status" value="1"/>
</dbReference>
<dbReference type="GO" id="GO:0005737">
    <property type="term" value="C:cytoplasm"/>
    <property type="evidence" value="ECO:0007669"/>
    <property type="project" value="TreeGrafter"/>
</dbReference>
<dbReference type="EMBL" id="CP020991">
    <property type="protein sequence ID" value="AUO19817.1"/>
    <property type="molecule type" value="Genomic_DNA"/>
</dbReference>
<dbReference type="InterPro" id="IPR040170">
    <property type="entry name" value="Cytosol_ACT"/>
</dbReference>
<evidence type="ECO:0000256" key="3">
    <source>
        <dbReference type="PROSITE-ProRule" id="PRU01106"/>
    </source>
</evidence>
<accession>A0A2K9P3I0</accession>
<dbReference type="GO" id="GO:0006637">
    <property type="term" value="P:acyl-CoA metabolic process"/>
    <property type="evidence" value="ECO:0007669"/>
    <property type="project" value="TreeGrafter"/>
</dbReference>
<dbReference type="KEGG" id="mpec:B9O19_01661"/>
<keyword evidence="6" id="KW-1185">Reference proteome</keyword>
<dbReference type="PANTHER" id="PTHR11049">
    <property type="entry name" value="ACYL COENZYME A THIOESTER HYDROLASE"/>
    <property type="match status" value="1"/>
</dbReference>